<proteinExistence type="predicted"/>
<dbReference type="GO" id="GO:0010411">
    <property type="term" value="P:xyloglucan metabolic process"/>
    <property type="evidence" value="ECO:0007669"/>
    <property type="project" value="TreeGrafter"/>
</dbReference>
<feature type="signal peptide" evidence="1">
    <location>
        <begin position="1"/>
        <end position="28"/>
    </location>
</feature>
<dbReference type="Proteomes" id="UP000177907">
    <property type="component" value="Unassembled WGS sequence"/>
</dbReference>
<protein>
    <recommendedName>
        <fullName evidence="4">Sortilin N-terminal domain-containing protein</fullName>
    </recommendedName>
</protein>
<dbReference type="AlphaFoldDB" id="A0A1F6NUX4"/>
<keyword evidence="1" id="KW-0732">Signal</keyword>
<evidence type="ECO:0000313" key="3">
    <source>
        <dbReference type="Proteomes" id="UP000177907"/>
    </source>
</evidence>
<dbReference type="InterPro" id="IPR052025">
    <property type="entry name" value="Xyloglucanase_GH74"/>
</dbReference>
<evidence type="ECO:0000256" key="1">
    <source>
        <dbReference type="SAM" id="SignalP"/>
    </source>
</evidence>
<sequence>MRKIFYLLPLVVLILTGAGCLSFGSSTAGPMGVFTSADKGETWAESNVYPTVKGVQSVAGARIFRLHTDPSDPNAIYMATRGQGLFYSYNNGGSWQTFSALAGKFIYGFTVAPQDKCVMYASDGQHIYKTDDCGRKWNLSYTEERPSEHVTALAVDYGNINIVYGTLIGGDFMLSEDGGRSWKVTARFGFETQYMVADQFRPKRVYVATQRNGLQRSDDGGRTFQDLSEGLDNFSDSSNFYRLALNPKTPGGLFWISKYGILESNDAGVTWSELKLLTPPGGVNIYAFAINPGNLNEIYYTGTILGQKNEHVRSTFYKTTDGGKSWVTKKLPTNSIPVSLLISPNNDKRLFLGFTSL</sequence>
<dbReference type="STRING" id="1798704.A3J93_03800"/>
<evidence type="ECO:0000313" key="2">
    <source>
        <dbReference type="EMBL" id="OGH87620.1"/>
    </source>
</evidence>
<dbReference type="Gene3D" id="2.130.10.10">
    <property type="entry name" value="YVTN repeat-like/Quinoprotein amine dehydrogenase"/>
    <property type="match status" value="3"/>
</dbReference>
<feature type="chain" id="PRO_5009525860" description="Sortilin N-terminal domain-containing protein" evidence="1">
    <location>
        <begin position="29"/>
        <end position="357"/>
    </location>
</feature>
<dbReference type="PROSITE" id="PS51257">
    <property type="entry name" value="PROKAR_LIPOPROTEIN"/>
    <property type="match status" value="1"/>
</dbReference>
<reference evidence="2 3" key="1">
    <citation type="journal article" date="2016" name="Nat. Commun.">
        <title>Thousands of microbial genomes shed light on interconnected biogeochemical processes in an aquifer system.</title>
        <authorList>
            <person name="Anantharaman K."/>
            <person name="Brown C.T."/>
            <person name="Hug L.A."/>
            <person name="Sharon I."/>
            <person name="Castelle C.J."/>
            <person name="Probst A.J."/>
            <person name="Thomas B.C."/>
            <person name="Singh A."/>
            <person name="Wilkins M.J."/>
            <person name="Karaoz U."/>
            <person name="Brodie E.L."/>
            <person name="Williams K.H."/>
            <person name="Hubbard S.S."/>
            <person name="Banfield J.F."/>
        </authorList>
    </citation>
    <scope>NUCLEOTIDE SEQUENCE [LARGE SCALE GENOMIC DNA]</scope>
</reference>
<evidence type="ECO:0008006" key="4">
    <source>
        <dbReference type="Google" id="ProtNLM"/>
    </source>
</evidence>
<comment type="caution">
    <text evidence="2">The sequence shown here is derived from an EMBL/GenBank/DDBJ whole genome shotgun (WGS) entry which is preliminary data.</text>
</comment>
<dbReference type="CDD" id="cd15482">
    <property type="entry name" value="Sialidase_non-viral"/>
    <property type="match status" value="1"/>
</dbReference>
<dbReference type="PANTHER" id="PTHR43739">
    <property type="entry name" value="XYLOGLUCANASE (EUROFUNG)"/>
    <property type="match status" value="1"/>
</dbReference>
<gene>
    <name evidence="2" type="ORF">A3J93_03800</name>
</gene>
<dbReference type="SUPFAM" id="SSF110296">
    <property type="entry name" value="Oligoxyloglucan reducing end-specific cellobiohydrolase"/>
    <property type="match status" value="2"/>
</dbReference>
<accession>A0A1F6NUX4</accession>
<dbReference type="PANTHER" id="PTHR43739:SF5">
    <property type="entry name" value="EXO-ALPHA-SIALIDASE"/>
    <property type="match status" value="1"/>
</dbReference>
<organism evidence="2 3">
    <name type="scientific">Candidatus Magasanikbacteria bacterium RIFOXYC2_FULL_42_28</name>
    <dbReference type="NCBI Taxonomy" id="1798704"/>
    <lineage>
        <taxon>Bacteria</taxon>
        <taxon>Candidatus Magasanikiibacteriota</taxon>
    </lineage>
</organism>
<dbReference type="EMBL" id="MFQZ01000010">
    <property type="protein sequence ID" value="OGH87620.1"/>
    <property type="molecule type" value="Genomic_DNA"/>
</dbReference>
<dbReference type="InterPro" id="IPR015943">
    <property type="entry name" value="WD40/YVTN_repeat-like_dom_sf"/>
</dbReference>
<name>A0A1F6NUX4_9BACT</name>